<feature type="active site" evidence="1">
    <location>
        <position position="322"/>
    </location>
</feature>
<accession>A0A7K1U4Z0</accession>
<dbReference type="InterPro" id="IPR040198">
    <property type="entry name" value="Fido_containing"/>
</dbReference>
<evidence type="ECO:0000256" key="1">
    <source>
        <dbReference type="PIRSR" id="PIRSR640198-1"/>
    </source>
</evidence>
<dbReference type="InterPro" id="IPR003812">
    <property type="entry name" value="Fido"/>
</dbReference>
<dbReference type="SUPFAM" id="SSF140931">
    <property type="entry name" value="Fic-like"/>
    <property type="match status" value="1"/>
</dbReference>
<dbReference type="RefSeq" id="WP_157306867.1">
    <property type="nucleotide sequence ID" value="NZ_WRXN01000005.1"/>
</dbReference>
<dbReference type="PANTHER" id="PTHR13504:SF38">
    <property type="entry name" value="FIDO DOMAIN-CONTAINING PROTEIN"/>
    <property type="match status" value="1"/>
</dbReference>
<proteinExistence type="predicted"/>
<evidence type="ECO:0000259" key="3">
    <source>
        <dbReference type="PROSITE" id="PS51459"/>
    </source>
</evidence>
<gene>
    <name evidence="4" type="ORF">GO493_14215</name>
</gene>
<comment type="caution">
    <text evidence="4">The sequence shown here is derived from an EMBL/GenBank/DDBJ whole genome shotgun (WGS) entry which is preliminary data.</text>
</comment>
<dbReference type="PROSITE" id="PS51459">
    <property type="entry name" value="FIDO"/>
    <property type="match status" value="1"/>
</dbReference>
<evidence type="ECO:0000313" key="4">
    <source>
        <dbReference type="EMBL" id="MVT09421.1"/>
    </source>
</evidence>
<evidence type="ECO:0000256" key="2">
    <source>
        <dbReference type="PIRSR" id="PIRSR640198-2"/>
    </source>
</evidence>
<dbReference type="EMBL" id="WRXN01000005">
    <property type="protein sequence ID" value="MVT09421.1"/>
    <property type="molecule type" value="Genomic_DNA"/>
</dbReference>
<dbReference type="InterPro" id="IPR036597">
    <property type="entry name" value="Fido-like_dom_sf"/>
</dbReference>
<dbReference type="Proteomes" id="UP000461730">
    <property type="component" value="Unassembled WGS sequence"/>
</dbReference>
<feature type="domain" description="Fido" evidence="3">
    <location>
        <begin position="238"/>
        <end position="385"/>
    </location>
</feature>
<evidence type="ECO:0000313" key="5">
    <source>
        <dbReference type="Proteomes" id="UP000461730"/>
    </source>
</evidence>
<dbReference type="AlphaFoldDB" id="A0A7K1U4Z0"/>
<protein>
    <recommendedName>
        <fullName evidence="3">Fido domain-containing protein</fullName>
    </recommendedName>
</protein>
<dbReference type="PANTHER" id="PTHR13504">
    <property type="entry name" value="FIDO DOMAIN-CONTAINING PROTEIN DDB_G0283145"/>
    <property type="match status" value="1"/>
</dbReference>
<sequence>MNLNPVGSRWLKEKFNISEFVLTHCSYIGSNDSIEVTNKGNIEQVYSRKYAPHEDSPMSHLEFSLKYDDLSLPFLRRVFGNIAIEDVERFIELSPSGKYSRRIGFLFEFLTGKQLSIRKPISGNYVDLLDDDKYVTGNIVKNTRWRINDNLLGTVSYCPIIRKTNRLKELLKQDITAKLEQLKTDFSPAVFQRAINYLYNKETRSSYEIEKEQPTPDRMEKFVALLTQAGVEETSTILDEQRLTQLQNAIVDSRFAAKGFRDFQNYIGQSLPGYLDLIHYICPPPVFVKSMMDGLAAVANKTIGVSSEIRAAVISFGFVFIHPFEDGNGRIHRFLIHDVLVHDGSVPKGLIIPVSAHMVNNIRDYDTILERYSKPLMQFIKYTKNNEGGIEVLNPEEVESYYRFPDLTEQSIYLAETIHATLKEDMPEELLFIQRYDEVKRALQYIVDMPDRNINLMILFLHQNKGIFPKRRREQFSKLTDKEVEEMEIVYRKIFEIA</sequence>
<dbReference type="GO" id="GO:0005524">
    <property type="term" value="F:ATP binding"/>
    <property type="evidence" value="ECO:0007669"/>
    <property type="project" value="UniProtKB-KW"/>
</dbReference>
<dbReference type="Gene3D" id="1.10.3290.10">
    <property type="entry name" value="Fido-like domain"/>
    <property type="match status" value="1"/>
</dbReference>
<keyword evidence="5" id="KW-1185">Reference proteome</keyword>
<dbReference type="Pfam" id="PF02661">
    <property type="entry name" value="Fic"/>
    <property type="match status" value="1"/>
</dbReference>
<organism evidence="4 5">
    <name type="scientific">Chitinophaga tropicalis</name>
    <dbReference type="NCBI Taxonomy" id="2683588"/>
    <lineage>
        <taxon>Bacteria</taxon>
        <taxon>Pseudomonadati</taxon>
        <taxon>Bacteroidota</taxon>
        <taxon>Chitinophagia</taxon>
        <taxon>Chitinophagales</taxon>
        <taxon>Chitinophagaceae</taxon>
        <taxon>Chitinophaga</taxon>
    </lineage>
</organism>
<keyword evidence="2" id="KW-0067">ATP-binding</keyword>
<name>A0A7K1U4Z0_9BACT</name>
<feature type="binding site" evidence="2">
    <location>
        <begin position="326"/>
        <end position="333"/>
    </location>
    <ligand>
        <name>ATP</name>
        <dbReference type="ChEBI" id="CHEBI:30616"/>
    </ligand>
</feature>
<keyword evidence="2" id="KW-0547">Nucleotide-binding</keyword>
<reference evidence="4 5" key="1">
    <citation type="submission" date="2019-12" db="EMBL/GenBank/DDBJ databases">
        <title>Chitinophaga sp. strain ysch24 (GDMCC 1.1355), whole genome shotgun sequence.</title>
        <authorList>
            <person name="Zhang X."/>
        </authorList>
    </citation>
    <scope>NUCLEOTIDE SEQUENCE [LARGE SCALE GENOMIC DNA]</scope>
    <source>
        <strain evidence="5">ysch24</strain>
    </source>
</reference>